<keyword evidence="4" id="KW-0175">Coiled coil</keyword>
<feature type="coiled-coil region" evidence="4">
    <location>
        <begin position="1248"/>
        <end position="1282"/>
    </location>
</feature>
<dbReference type="PANTHER" id="PTHR44167:SF24">
    <property type="entry name" value="SERINE_THREONINE-PROTEIN KINASE CHK2"/>
    <property type="match status" value="1"/>
</dbReference>
<feature type="coiled-coil region" evidence="4">
    <location>
        <begin position="999"/>
        <end position="1142"/>
    </location>
</feature>
<accession>A0BW54</accession>
<dbReference type="HOGENOM" id="CLU_261404_0_0_1"/>
<dbReference type="GO" id="GO:0005524">
    <property type="term" value="F:ATP binding"/>
    <property type="evidence" value="ECO:0007669"/>
    <property type="project" value="UniProtKB-UniRule"/>
</dbReference>
<evidence type="ECO:0000256" key="2">
    <source>
        <dbReference type="ARBA" id="ARBA00022840"/>
    </source>
</evidence>
<evidence type="ECO:0000259" key="5">
    <source>
        <dbReference type="PROSITE" id="PS50011"/>
    </source>
</evidence>
<keyword evidence="1 3" id="KW-0547">Nucleotide-binding</keyword>
<dbReference type="InterPro" id="IPR011009">
    <property type="entry name" value="Kinase-like_dom_sf"/>
</dbReference>
<dbReference type="KEGG" id="ptm:GSPATT00032623001"/>
<feature type="coiled-coil region" evidence="4">
    <location>
        <begin position="587"/>
        <end position="644"/>
    </location>
</feature>
<dbReference type="RefSeq" id="XP_001430169.1">
    <property type="nucleotide sequence ID" value="XM_001430132.1"/>
</dbReference>
<dbReference type="PROSITE" id="PS00107">
    <property type="entry name" value="PROTEIN_KINASE_ATP"/>
    <property type="match status" value="1"/>
</dbReference>
<gene>
    <name evidence="6" type="ORF">GSPATT00032623001</name>
</gene>
<evidence type="ECO:0000313" key="7">
    <source>
        <dbReference type="Proteomes" id="UP000000600"/>
    </source>
</evidence>
<feature type="coiled-coil region" evidence="4">
    <location>
        <begin position="837"/>
        <end position="868"/>
    </location>
</feature>
<dbReference type="InterPro" id="IPR000719">
    <property type="entry name" value="Prot_kinase_dom"/>
</dbReference>
<feature type="binding site" evidence="3">
    <location>
        <position position="48"/>
    </location>
    <ligand>
        <name>ATP</name>
        <dbReference type="ChEBI" id="CHEBI:30616"/>
    </ligand>
</feature>
<reference evidence="6 7" key="1">
    <citation type="journal article" date="2006" name="Nature">
        <title>Global trends of whole-genome duplications revealed by the ciliate Paramecium tetraurelia.</title>
        <authorList>
            <consortium name="Genoscope"/>
            <person name="Aury J.-M."/>
            <person name="Jaillon O."/>
            <person name="Duret L."/>
            <person name="Noel B."/>
            <person name="Jubin C."/>
            <person name="Porcel B.M."/>
            <person name="Segurens B."/>
            <person name="Daubin V."/>
            <person name="Anthouard V."/>
            <person name="Aiach N."/>
            <person name="Arnaiz O."/>
            <person name="Billaut A."/>
            <person name="Beisson J."/>
            <person name="Blanc I."/>
            <person name="Bouhouche K."/>
            <person name="Camara F."/>
            <person name="Duharcourt S."/>
            <person name="Guigo R."/>
            <person name="Gogendeau D."/>
            <person name="Katinka M."/>
            <person name="Keller A.-M."/>
            <person name="Kissmehl R."/>
            <person name="Klotz C."/>
            <person name="Koll F."/>
            <person name="Le Moue A."/>
            <person name="Lepere C."/>
            <person name="Malinsky S."/>
            <person name="Nowacki M."/>
            <person name="Nowak J.K."/>
            <person name="Plattner H."/>
            <person name="Poulain J."/>
            <person name="Ruiz F."/>
            <person name="Serrano V."/>
            <person name="Zagulski M."/>
            <person name="Dessen P."/>
            <person name="Betermier M."/>
            <person name="Weissenbach J."/>
            <person name="Scarpelli C."/>
            <person name="Schachter V."/>
            <person name="Sperling L."/>
            <person name="Meyer E."/>
            <person name="Cohen J."/>
            <person name="Wincker P."/>
        </authorList>
    </citation>
    <scope>NUCLEOTIDE SEQUENCE [LARGE SCALE GENOMIC DNA]</scope>
    <source>
        <strain evidence="6 7">Stock d4-2</strain>
    </source>
</reference>
<feature type="domain" description="Protein kinase" evidence="5">
    <location>
        <begin position="16"/>
        <end position="277"/>
    </location>
</feature>
<dbReference type="EMBL" id="CT868021">
    <property type="protein sequence ID" value="CAK62771.1"/>
    <property type="molecule type" value="Genomic_DNA"/>
</dbReference>
<dbReference type="PROSITE" id="PS00108">
    <property type="entry name" value="PROTEIN_KINASE_ST"/>
    <property type="match status" value="1"/>
</dbReference>
<dbReference type="Gene3D" id="3.30.200.20">
    <property type="entry name" value="Phosphorylase Kinase, domain 1"/>
    <property type="match status" value="1"/>
</dbReference>
<proteinExistence type="predicted"/>
<dbReference type="Pfam" id="PF00069">
    <property type="entry name" value="Pkinase"/>
    <property type="match status" value="1"/>
</dbReference>
<dbReference type="eggNOG" id="KOG0578">
    <property type="taxonomic scope" value="Eukaryota"/>
</dbReference>
<dbReference type="GO" id="GO:0004672">
    <property type="term" value="F:protein kinase activity"/>
    <property type="evidence" value="ECO:0007669"/>
    <property type="project" value="InterPro"/>
</dbReference>
<dbReference type="GeneID" id="5015953"/>
<organism evidence="6 7">
    <name type="scientific">Paramecium tetraurelia</name>
    <dbReference type="NCBI Taxonomy" id="5888"/>
    <lineage>
        <taxon>Eukaryota</taxon>
        <taxon>Sar</taxon>
        <taxon>Alveolata</taxon>
        <taxon>Ciliophora</taxon>
        <taxon>Intramacronucleata</taxon>
        <taxon>Oligohymenophorea</taxon>
        <taxon>Peniculida</taxon>
        <taxon>Parameciidae</taxon>
        <taxon>Paramecium</taxon>
    </lineage>
</organism>
<dbReference type="Gene3D" id="1.10.510.10">
    <property type="entry name" value="Transferase(Phosphotransferase) domain 1"/>
    <property type="match status" value="1"/>
</dbReference>
<evidence type="ECO:0000256" key="1">
    <source>
        <dbReference type="ARBA" id="ARBA00022741"/>
    </source>
</evidence>
<protein>
    <recommendedName>
        <fullName evidence="5">Protein kinase domain-containing protein</fullName>
    </recommendedName>
</protein>
<feature type="coiled-coil region" evidence="4">
    <location>
        <begin position="321"/>
        <end position="397"/>
    </location>
</feature>
<evidence type="ECO:0000256" key="3">
    <source>
        <dbReference type="PROSITE-ProRule" id="PRU10141"/>
    </source>
</evidence>
<evidence type="ECO:0000256" key="4">
    <source>
        <dbReference type="SAM" id="Coils"/>
    </source>
</evidence>
<dbReference type="OrthoDB" id="10449687at2759"/>
<dbReference type="InterPro" id="IPR017441">
    <property type="entry name" value="Protein_kinase_ATP_BS"/>
</dbReference>
<dbReference type="STRING" id="5888.A0BW54"/>
<dbReference type="InParanoid" id="A0BW54"/>
<sequence length="1338" mass="160099">MSQQKNFIITDKGITYVIESMLGSGTGGQVYKAYRDEQNQVQEYVALKIQGNLEFQEHQTLKTLSEYKLNHIVNILDLDSYNNYIIIIMDLATGMRKYLIQKQFYTISFKQIQNQQFKIVQGTEELHNLSLIHRDLKLDNVVYMEVNNQKHLKLCDTGLMREKSGRKTITVGTPYYMAPEQINQNIYDEKVDIWSLGMILYEMIGKKNMVDGNSIQSILQSILNLRQDQINQQIDQLFISNFEYSQDIKLLLKQMINVRSSERLKASAVVTKLKQILKIDGIQSSGNGLQQAQFQQFQFNTSFFKEQIKQEIQKEFEEQKNQEFLKLEEQHRKDLQQIKEQSEEYNQKQMRDEINKIRKQIEEEQKVKFEKELKFKEEQLQQEYQFQLTQVNEKQKQELTNKYDDDLLNQKKQMEQQFQQKVDEQISIQQQRLLKEAEERIKNEQQDKEQFLKIQLQEKLSKHYQQDFEQKVKDLTKFQNMLIVTQQNILKSTNLIENQLKELKLQLQQQQIPSQTYSHYNQDFQKQLEEKLQQLQSLSDELSQFHFNFSLQKNQNQNQIDQNLKKLTGIVNSQQQLLNPVNVVSFIQKLNLQLTNIAEEYTRLSVEHEQQRLTVLLEQSKNYIDEIKKMISEKQLHLQQFNEDADLLIQKDKQQQEQIQSINQQFNQISIEFKLLHSMMDTSNVEQSQTEKLNQSFLNIKDQLTKFETHLEKAKEKVSQQKIKELQMILNDLERLVLQINEWEEKIDYNNNEQQMQISNEQKEVLQQLTQQLQSFNQIKIKIQLLTQQLKSNQIQYSNRIFITIKTEFEISAFKIEQIYNNYINMLNRIQAQDLQQNQVKTEQKKLNEKLRKHQQSLQLNYDQLVDEYKVIQDVCKNEEKLQHLWFEIQRQEKILKNGFKERTTSIYVEIADFEKKIFQNLVDVELAESQISFKLEFISNHLRDELQKLIVIKQQATEQKEGYLAQNFQFFLTSLEELNTISNSLLLSQTEQQCYDCIDKQQSLLKKLIKEYQQKLAEDEINVHLGSLMNNSKNKLTILQQNIQEQITQLQKKETIYKELIEDQKERISSIEKNQVNEFKHDEIVVSVRNYLDKLNKITQNISSLQQQSINQNEQYLKANINEFNKQIQIYREEIKELQKQKQENTVYFKKLQFYDIKIEIIKSFEFLFQLFCIHKREMRQRQKSQNLKSKTKQEDLKQHRLKFGILETCFKQYFSQNSSQDQLLVKSIKKYLITNDSSNQQSQLEISYEMDLLKELQELNKQLEDKSQKLKDNVKTQNSVKFKGKIQLLAEKSERTLNDEKRQFFLNLQKAFEQPLPKLKEINLEVLREKLRHGNN</sequence>
<evidence type="ECO:0000313" key="6">
    <source>
        <dbReference type="EMBL" id="CAK62771.1"/>
    </source>
</evidence>
<name>A0BW54_PARTE</name>
<dbReference type="SUPFAM" id="SSF56112">
    <property type="entry name" value="Protein kinase-like (PK-like)"/>
    <property type="match status" value="1"/>
</dbReference>
<keyword evidence="7" id="KW-1185">Reference proteome</keyword>
<dbReference type="SMART" id="SM00220">
    <property type="entry name" value="S_TKc"/>
    <property type="match status" value="1"/>
</dbReference>
<dbReference type="PANTHER" id="PTHR44167">
    <property type="entry name" value="OVARIAN-SPECIFIC SERINE/THREONINE-PROTEIN KINASE LOK-RELATED"/>
    <property type="match status" value="1"/>
</dbReference>
<feature type="coiled-coil region" evidence="4">
    <location>
        <begin position="704"/>
        <end position="779"/>
    </location>
</feature>
<feature type="coiled-coil region" evidence="4">
    <location>
        <begin position="427"/>
        <end position="454"/>
    </location>
</feature>
<dbReference type="InterPro" id="IPR008271">
    <property type="entry name" value="Ser/Thr_kinase_AS"/>
</dbReference>
<dbReference type="OMA" id="CDTGLMR"/>
<dbReference type="PROSITE" id="PS50011">
    <property type="entry name" value="PROTEIN_KINASE_DOM"/>
    <property type="match status" value="1"/>
</dbReference>
<keyword evidence="2 3" id="KW-0067">ATP-binding</keyword>
<dbReference type="Proteomes" id="UP000000600">
    <property type="component" value="Unassembled WGS sequence"/>
</dbReference>